<dbReference type="EMBL" id="JBBNFP010000053">
    <property type="protein sequence ID" value="MEQ2487515.1"/>
    <property type="molecule type" value="Genomic_DNA"/>
</dbReference>
<evidence type="ECO:0000256" key="2">
    <source>
        <dbReference type="ARBA" id="ARBA00022676"/>
    </source>
</evidence>
<dbReference type="Gene3D" id="3.90.550.10">
    <property type="entry name" value="Spore Coat Polysaccharide Biosynthesis Protein SpsA, Chain A"/>
    <property type="match status" value="1"/>
</dbReference>
<keyword evidence="4" id="KW-0812">Transmembrane</keyword>
<sequence>MNKTQDYELTIIIPVYNEVDNLDRVEKALTDYIPTATVKTCALFVNDGSTDGSLDKIRQICGRNAHCFFISSNENHGLSTAMKAGIDSTRSRLVGYIDSDLQTNPEDFNLLLQYTDDHQLVSGIRAHRKDTAFKRWQSRIANSFRRHMTGDTATDTGCPLKIMWTDYAQRLPFFDGMHRFLAALMTLENGRYKEVPVRHYPRTAGVSKYHLWNRLKGPFMDCFAFRWMKARYIRYTIANSNLSDNPQTQS</sequence>
<keyword evidence="3" id="KW-0808">Transferase</keyword>
<dbReference type="CDD" id="cd04179">
    <property type="entry name" value="DPM_DPG-synthase_like"/>
    <property type="match status" value="1"/>
</dbReference>
<dbReference type="InterPro" id="IPR029044">
    <property type="entry name" value="Nucleotide-diphossugar_trans"/>
</dbReference>
<feature type="domain" description="Glycosyltransferase 2-like" evidence="8">
    <location>
        <begin position="10"/>
        <end position="161"/>
    </location>
</feature>
<dbReference type="RefSeq" id="WP_215760590.1">
    <property type="nucleotide sequence ID" value="NZ_JAHKBE010000054.1"/>
</dbReference>
<accession>A0ABV1FT87</accession>
<reference evidence="9 10" key="1">
    <citation type="submission" date="2024-04" db="EMBL/GenBank/DDBJ databases">
        <title>Human intestinal bacterial collection.</title>
        <authorList>
            <person name="Pauvert C."/>
            <person name="Hitch T.C.A."/>
            <person name="Clavel T."/>
        </authorList>
    </citation>
    <scope>NUCLEOTIDE SEQUENCE [LARGE SCALE GENOMIC DNA]</scope>
    <source>
        <strain evidence="9 10">CLA-AA-H145</strain>
    </source>
</reference>
<keyword evidence="2" id="KW-0328">Glycosyltransferase</keyword>
<name>A0ABV1FT87_9BACT</name>
<gene>
    <name evidence="9" type="ORF">AAAT34_10755</name>
</gene>
<evidence type="ECO:0000313" key="9">
    <source>
        <dbReference type="EMBL" id="MEQ2487515.1"/>
    </source>
</evidence>
<dbReference type="InterPro" id="IPR001173">
    <property type="entry name" value="Glyco_trans_2-like"/>
</dbReference>
<evidence type="ECO:0000256" key="4">
    <source>
        <dbReference type="ARBA" id="ARBA00022692"/>
    </source>
</evidence>
<protein>
    <submittedName>
        <fullName evidence="9">Glycosyltransferase family 2 protein</fullName>
    </submittedName>
</protein>
<dbReference type="Pfam" id="PF00535">
    <property type="entry name" value="Glycos_transf_2"/>
    <property type="match status" value="1"/>
</dbReference>
<evidence type="ECO:0000256" key="7">
    <source>
        <dbReference type="ARBA" id="ARBA00023136"/>
    </source>
</evidence>
<organism evidence="9 10">
    <name type="scientific">Hallella faecis</name>
    <dbReference type="NCBI Taxonomy" id="2841596"/>
    <lineage>
        <taxon>Bacteria</taxon>
        <taxon>Pseudomonadati</taxon>
        <taxon>Bacteroidota</taxon>
        <taxon>Bacteroidia</taxon>
        <taxon>Bacteroidales</taxon>
        <taxon>Prevotellaceae</taxon>
        <taxon>Hallella</taxon>
    </lineage>
</organism>
<evidence type="ECO:0000256" key="1">
    <source>
        <dbReference type="ARBA" id="ARBA00022475"/>
    </source>
</evidence>
<keyword evidence="5" id="KW-0448">Lipopolysaccharide biosynthesis</keyword>
<keyword evidence="6" id="KW-1133">Transmembrane helix</keyword>
<keyword evidence="10" id="KW-1185">Reference proteome</keyword>
<evidence type="ECO:0000256" key="3">
    <source>
        <dbReference type="ARBA" id="ARBA00022679"/>
    </source>
</evidence>
<dbReference type="Proteomes" id="UP001487296">
    <property type="component" value="Unassembled WGS sequence"/>
</dbReference>
<dbReference type="InterPro" id="IPR050256">
    <property type="entry name" value="Glycosyltransferase_2"/>
</dbReference>
<keyword evidence="7" id="KW-0472">Membrane</keyword>
<evidence type="ECO:0000256" key="5">
    <source>
        <dbReference type="ARBA" id="ARBA00022985"/>
    </source>
</evidence>
<dbReference type="PANTHER" id="PTHR48090:SF3">
    <property type="entry name" value="UNDECAPRENYL-PHOSPHATE 4-DEOXY-4-FORMAMIDO-L-ARABINOSE TRANSFERASE"/>
    <property type="match status" value="1"/>
</dbReference>
<proteinExistence type="predicted"/>
<comment type="caution">
    <text evidence="9">The sequence shown here is derived from an EMBL/GenBank/DDBJ whole genome shotgun (WGS) entry which is preliminary data.</text>
</comment>
<dbReference type="SUPFAM" id="SSF53448">
    <property type="entry name" value="Nucleotide-diphospho-sugar transferases"/>
    <property type="match status" value="1"/>
</dbReference>
<evidence type="ECO:0000259" key="8">
    <source>
        <dbReference type="Pfam" id="PF00535"/>
    </source>
</evidence>
<keyword evidence="1" id="KW-1003">Cell membrane</keyword>
<evidence type="ECO:0000313" key="10">
    <source>
        <dbReference type="Proteomes" id="UP001487296"/>
    </source>
</evidence>
<evidence type="ECO:0000256" key="6">
    <source>
        <dbReference type="ARBA" id="ARBA00022989"/>
    </source>
</evidence>
<dbReference type="PANTHER" id="PTHR48090">
    <property type="entry name" value="UNDECAPRENYL-PHOSPHATE 4-DEOXY-4-FORMAMIDO-L-ARABINOSE TRANSFERASE-RELATED"/>
    <property type="match status" value="1"/>
</dbReference>